<accession>A0A1H4ILR6</accession>
<dbReference type="SUPFAM" id="SSF56801">
    <property type="entry name" value="Acetyl-CoA synthetase-like"/>
    <property type="match status" value="1"/>
</dbReference>
<evidence type="ECO:0000313" key="3">
    <source>
        <dbReference type="EMBL" id="SEB34616.1"/>
    </source>
</evidence>
<dbReference type="Proteomes" id="UP000183407">
    <property type="component" value="Unassembled WGS sequence"/>
</dbReference>
<dbReference type="EMBL" id="FNTL01000002">
    <property type="protein sequence ID" value="SEB34616.1"/>
    <property type="molecule type" value="Genomic_DNA"/>
</dbReference>
<dbReference type="PROSITE" id="PS00455">
    <property type="entry name" value="AMP_BINDING"/>
    <property type="match status" value="1"/>
</dbReference>
<dbReference type="InterPro" id="IPR045851">
    <property type="entry name" value="AMP-bd_C_sf"/>
</dbReference>
<dbReference type="Gene3D" id="3.30.300.30">
    <property type="match status" value="1"/>
</dbReference>
<reference evidence="4" key="1">
    <citation type="submission" date="2016-10" db="EMBL/GenBank/DDBJ databases">
        <authorList>
            <person name="Varghese N."/>
        </authorList>
    </citation>
    <scope>NUCLEOTIDE SEQUENCE [LARGE SCALE GENOMIC DNA]</scope>
    <source>
        <strain evidence="4">DSM 44719</strain>
    </source>
</reference>
<evidence type="ECO:0000313" key="4">
    <source>
        <dbReference type="Proteomes" id="UP000183407"/>
    </source>
</evidence>
<dbReference type="InterPro" id="IPR025110">
    <property type="entry name" value="AMP-bd_C"/>
</dbReference>
<dbReference type="AlphaFoldDB" id="A0A1H4ILR6"/>
<dbReference type="InterPro" id="IPR050237">
    <property type="entry name" value="ATP-dep_AMP-bd_enzyme"/>
</dbReference>
<protein>
    <submittedName>
        <fullName evidence="3">Long-chain acyl-CoA synthetase</fullName>
    </submittedName>
</protein>
<dbReference type="PANTHER" id="PTHR43767">
    <property type="entry name" value="LONG-CHAIN-FATTY-ACID--COA LIGASE"/>
    <property type="match status" value="1"/>
</dbReference>
<dbReference type="Pfam" id="PF13193">
    <property type="entry name" value="AMP-binding_C"/>
    <property type="match status" value="1"/>
</dbReference>
<evidence type="ECO:0000259" key="2">
    <source>
        <dbReference type="Pfam" id="PF13193"/>
    </source>
</evidence>
<evidence type="ECO:0000259" key="1">
    <source>
        <dbReference type="Pfam" id="PF00501"/>
    </source>
</evidence>
<gene>
    <name evidence="3" type="ORF">SAMN04490220_0167</name>
</gene>
<sequence>MVNDVVSAYFTRAESGMGRKEGAMSTTPKSFYEIAQRYPDRLAVVDADGTDHGTYGDLLARVNAISNALRRDGLDAGDVVALLTHNAPAFWEMELATGQVGMYIVPINTHLTPDEIAYILRDSGSSTLVAHSDLAEHLTSIQVDLPENRYAIGGPVEGWRPYEDLCAGETDIPTDRRYGPVMGYTSGTTGRPRGVRRHVAGIDPERHAQGLVRSIRWGLGGPGGVHLVCSPLYHSAPGIFSTAALHDGQTIVCRRRFDPEVTLRDIEHFQVTNSHMVPTHFRRLLQLPTEIRRTFDPTSLRALVHAGAPCPAETKRDILAWVGPIVWEYYGATDGGLVSIVGPEEWLARPGTVGRPAPGVSVAVIDEVGAAQPPNTPGPVYLRGSFEFEYHRDPDKTAASRRGPWTTAGDIGYLDDDGYLFLLDRRDDLIISGGVNIYPREIEERLLTHPDVTDVAVIGVPDPEWGQSIVAFVQPSADIMGDDKLAAELLAHCRQGLAAYKLPRHFKFRTSLPRTETGKLQRRLLRSDDAPQSDPALAHNPKARSTAISSATTCFKQRST</sequence>
<dbReference type="InterPro" id="IPR000873">
    <property type="entry name" value="AMP-dep_synth/lig_dom"/>
</dbReference>
<feature type="domain" description="AMP-dependent synthetase/ligase" evidence="1">
    <location>
        <begin position="33"/>
        <end position="385"/>
    </location>
</feature>
<dbReference type="InterPro" id="IPR042099">
    <property type="entry name" value="ANL_N_sf"/>
</dbReference>
<dbReference type="GO" id="GO:0016878">
    <property type="term" value="F:acid-thiol ligase activity"/>
    <property type="evidence" value="ECO:0007669"/>
    <property type="project" value="UniProtKB-ARBA"/>
</dbReference>
<dbReference type="PANTHER" id="PTHR43767:SF1">
    <property type="entry name" value="NONRIBOSOMAL PEPTIDE SYNTHASE PES1 (EUROFUNG)-RELATED"/>
    <property type="match status" value="1"/>
</dbReference>
<organism evidence="3 4">
    <name type="scientific">Rhodococcus jostii</name>
    <dbReference type="NCBI Taxonomy" id="132919"/>
    <lineage>
        <taxon>Bacteria</taxon>
        <taxon>Bacillati</taxon>
        <taxon>Actinomycetota</taxon>
        <taxon>Actinomycetes</taxon>
        <taxon>Mycobacteriales</taxon>
        <taxon>Nocardiaceae</taxon>
        <taxon>Rhodococcus</taxon>
    </lineage>
</organism>
<feature type="domain" description="AMP-binding enzyme C-terminal" evidence="2">
    <location>
        <begin position="441"/>
        <end position="519"/>
    </location>
</feature>
<dbReference type="Gene3D" id="3.40.50.12780">
    <property type="entry name" value="N-terminal domain of ligase-like"/>
    <property type="match status" value="1"/>
</dbReference>
<dbReference type="InterPro" id="IPR020845">
    <property type="entry name" value="AMP-binding_CS"/>
</dbReference>
<name>A0A1H4ILR6_RHOJO</name>
<proteinExistence type="predicted"/>
<dbReference type="Pfam" id="PF00501">
    <property type="entry name" value="AMP-binding"/>
    <property type="match status" value="1"/>
</dbReference>